<evidence type="ECO:0000259" key="3">
    <source>
        <dbReference type="Pfam" id="PF12080"/>
    </source>
</evidence>
<dbReference type="NCBIfam" id="TIGR03517">
    <property type="entry name" value="GldM_gliding"/>
    <property type="match status" value="1"/>
</dbReference>
<keyword evidence="2" id="KW-0472">Membrane</keyword>
<dbReference type="STRING" id="1150368.SAMN02927921_01377"/>
<keyword evidence="8" id="KW-1185">Reference proteome</keyword>
<dbReference type="OrthoDB" id="1490890at2"/>
<accession>A0A1K1NQB1</accession>
<dbReference type="EMBL" id="FPJE01000006">
    <property type="protein sequence ID" value="SFW37511.1"/>
    <property type="molecule type" value="Genomic_DNA"/>
</dbReference>
<proteinExistence type="predicted"/>
<dbReference type="AlphaFoldDB" id="A0A1K1NQB1"/>
<evidence type="ECO:0000256" key="2">
    <source>
        <dbReference type="SAM" id="Phobius"/>
    </source>
</evidence>
<dbReference type="InterPro" id="IPR022719">
    <property type="entry name" value="Motility-assoc_prot_GldM_C"/>
</dbReference>
<dbReference type="InterPro" id="IPR048406">
    <property type="entry name" value="GldM_Ig-like-2"/>
</dbReference>
<dbReference type="InterPro" id="IPR022720">
    <property type="entry name" value="Motility-assoc_prot_GldM_N"/>
</dbReference>
<evidence type="ECO:0000256" key="1">
    <source>
        <dbReference type="SAM" id="MobiDB-lite"/>
    </source>
</evidence>
<evidence type="ECO:0000259" key="4">
    <source>
        <dbReference type="Pfam" id="PF12081"/>
    </source>
</evidence>
<evidence type="ECO:0000313" key="7">
    <source>
        <dbReference type="EMBL" id="SFW37511.1"/>
    </source>
</evidence>
<evidence type="ECO:0000259" key="6">
    <source>
        <dbReference type="Pfam" id="PF21602"/>
    </source>
</evidence>
<keyword evidence="2" id="KW-1133">Transmembrane helix</keyword>
<name>A0A1K1NQB1_9FLAO</name>
<gene>
    <name evidence="7" type="ORF">SAMN02927921_01377</name>
</gene>
<dbReference type="Proteomes" id="UP000182248">
    <property type="component" value="Unassembled WGS sequence"/>
</dbReference>
<keyword evidence="2" id="KW-0812">Transmembrane</keyword>
<feature type="region of interest" description="Disordered" evidence="1">
    <location>
        <begin position="413"/>
        <end position="432"/>
    </location>
</feature>
<feature type="domain" description="Gliding motility-associated protein GldM C-terminal" evidence="3">
    <location>
        <begin position="415"/>
        <end position="519"/>
    </location>
</feature>
<evidence type="ECO:0000313" key="8">
    <source>
        <dbReference type="Proteomes" id="UP000182248"/>
    </source>
</evidence>
<dbReference type="InterPro" id="IPR048405">
    <property type="entry name" value="GldM_Ig-like-1"/>
</dbReference>
<dbReference type="Pfam" id="PF12080">
    <property type="entry name" value="GldM_4th"/>
    <property type="match status" value="1"/>
</dbReference>
<dbReference type="Pfam" id="PF21601">
    <property type="entry name" value="GldM_2nd"/>
    <property type="match status" value="1"/>
</dbReference>
<sequence length="521" mass="56933">MAGNNLSPRQKMINLMYLVFIAMLAINMGKEVLSAFGSLNEKLEASNVKANADNAAALDGLSRLAGEKPERYQPVLDKANRIKEVSSEYYSYLEGIKNEMTENLKNKRDYEKMDQSKFLDKKFFKGGGKYSEEGQEFVDKMNGYRNALEEILGENFSEIKSSVAQRFSTGENGQVENRDGIKIDWLNYNYEGFPLVASLTKITQIQADVKATENDIFGAMLGEELSSEVSMNNYTTLLEQPKSAYYQGETFDGSIVLGRTDATTKPHEVELFLDGKKLSESDYELDGGKVKLKVNAGNAGDHKIEGKLIFKQNDEDLPVTVSATFATITKPNAAVISADKMNVVYRGVSNPITISIPGIPDNNVSASASGLSKVSGSKYVMNPGSGRTVNITASGTLPDGQRISTTSEFRIKDVPRPSGTIRGESGEVSMPRSSLEVSTVGAVLEDFDFDLNLGIRGFKFKVPGQPTVSVRGNKLDGAARNALQRARRGDAVQIFDIEAFITGNTGYKLKKVSPVVIQLTN</sequence>
<evidence type="ECO:0000259" key="5">
    <source>
        <dbReference type="Pfam" id="PF21601"/>
    </source>
</evidence>
<reference evidence="7 8" key="1">
    <citation type="submission" date="2016-11" db="EMBL/GenBank/DDBJ databases">
        <authorList>
            <person name="Jaros S."/>
            <person name="Januszkiewicz K."/>
            <person name="Wedrychowicz H."/>
        </authorList>
    </citation>
    <scope>NUCLEOTIDE SEQUENCE [LARGE SCALE GENOMIC DNA]</scope>
    <source>
        <strain evidence="7 8">CGMCC 1.12145</strain>
    </source>
</reference>
<protein>
    <submittedName>
        <fullName evidence="7">Gliding motility-associated protein GldM</fullName>
    </submittedName>
</protein>
<feature type="transmembrane region" description="Helical" evidence="2">
    <location>
        <begin position="12"/>
        <end position="29"/>
    </location>
</feature>
<feature type="domain" description="Gliding motility-associated protein GldM second immunoglobulin-like" evidence="6">
    <location>
        <begin position="334"/>
        <end position="412"/>
    </location>
</feature>
<dbReference type="Pfam" id="PF21602">
    <property type="entry name" value="GldM_3rd"/>
    <property type="match status" value="1"/>
</dbReference>
<dbReference type="RefSeq" id="WP_072316618.1">
    <property type="nucleotide sequence ID" value="NZ_FPJE01000006.1"/>
</dbReference>
<organism evidence="7 8">
    <name type="scientific">Sinomicrobium oceani</name>
    <dbReference type="NCBI Taxonomy" id="1150368"/>
    <lineage>
        <taxon>Bacteria</taxon>
        <taxon>Pseudomonadati</taxon>
        <taxon>Bacteroidota</taxon>
        <taxon>Flavobacteriia</taxon>
        <taxon>Flavobacteriales</taxon>
        <taxon>Flavobacteriaceae</taxon>
        <taxon>Sinomicrobium</taxon>
    </lineage>
</organism>
<feature type="domain" description="Gliding motility-associated protein GldM first immunoglobulin-like" evidence="5">
    <location>
        <begin position="226"/>
        <end position="328"/>
    </location>
</feature>
<feature type="domain" description="Gliding motility-associated protein GldM N-terminal" evidence="4">
    <location>
        <begin position="31"/>
        <end position="222"/>
    </location>
</feature>
<dbReference type="Pfam" id="PF12081">
    <property type="entry name" value="GldM_1st"/>
    <property type="match status" value="1"/>
</dbReference>
<dbReference type="InterPro" id="IPR019859">
    <property type="entry name" value="Motility-assoc_prot_GldM"/>
</dbReference>